<dbReference type="PANTHER" id="PTHR33077">
    <property type="entry name" value="PROTEIN TIFY 4A-RELATED-RELATED"/>
    <property type="match status" value="1"/>
</dbReference>
<reference evidence="5 6" key="1">
    <citation type="submission" date="2021-09" db="EMBL/GenBank/DDBJ databases">
        <title>Genomic insights and catalytic innovation underlie evolution of tropane alkaloids biosynthesis.</title>
        <authorList>
            <person name="Wang Y.-J."/>
            <person name="Tian T."/>
            <person name="Huang J.-P."/>
            <person name="Huang S.-X."/>
        </authorList>
    </citation>
    <scope>NUCLEOTIDE SEQUENCE [LARGE SCALE GENOMIC DNA]</scope>
    <source>
        <strain evidence="5">KIB-2018</strain>
        <tissue evidence="5">Leaf</tissue>
    </source>
</reference>
<gene>
    <name evidence="5" type="ORF">K2173_006525</name>
</gene>
<feature type="domain" description="Tify" evidence="4">
    <location>
        <begin position="34"/>
        <end position="68"/>
    </location>
</feature>
<dbReference type="GO" id="GO:0031347">
    <property type="term" value="P:regulation of defense response"/>
    <property type="evidence" value="ECO:0007669"/>
    <property type="project" value="UniProtKB-UniRule"/>
</dbReference>
<keyword evidence="6" id="KW-1185">Reference proteome</keyword>
<dbReference type="GO" id="GO:0009611">
    <property type="term" value="P:response to wounding"/>
    <property type="evidence" value="ECO:0007669"/>
    <property type="project" value="UniProtKB-UniRule"/>
</dbReference>
<evidence type="ECO:0000259" key="4">
    <source>
        <dbReference type="PROSITE" id="PS51320"/>
    </source>
</evidence>
<feature type="compositionally biased region" description="Basic and acidic residues" evidence="3">
    <location>
        <begin position="19"/>
        <end position="30"/>
    </location>
</feature>
<accession>A0AAV8T5R6</accession>
<feature type="region of interest" description="Disordered" evidence="3">
    <location>
        <begin position="17"/>
        <end position="38"/>
    </location>
</feature>
<feature type="region of interest" description="Disordered" evidence="3">
    <location>
        <begin position="72"/>
        <end position="95"/>
    </location>
</feature>
<dbReference type="Pfam" id="PF06200">
    <property type="entry name" value="tify"/>
    <property type="match status" value="1"/>
</dbReference>
<evidence type="ECO:0000313" key="5">
    <source>
        <dbReference type="EMBL" id="KAJ8761923.1"/>
    </source>
</evidence>
<dbReference type="Proteomes" id="UP001159364">
    <property type="component" value="Linkage Group LG06"/>
</dbReference>
<evidence type="ECO:0000256" key="2">
    <source>
        <dbReference type="RuleBase" id="RU369065"/>
    </source>
</evidence>
<dbReference type="SMART" id="SM00979">
    <property type="entry name" value="TIFY"/>
    <property type="match status" value="1"/>
</dbReference>
<keyword evidence="2" id="KW-0539">Nucleus</keyword>
<comment type="caution">
    <text evidence="5">The sequence shown here is derived from an EMBL/GenBank/DDBJ whole genome shotgun (WGS) entry which is preliminary data.</text>
</comment>
<dbReference type="Pfam" id="PF09425">
    <property type="entry name" value="Jas_motif"/>
    <property type="match status" value="1"/>
</dbReference>
<dbReference type="GO" id="GO:0005634">
    <property type="term" value="C:nucleus"/>
    <property type="evidence" value="ECO:0007669"/>
    <property type="project" value="UniProtKB-SubCell"/>
</dbReference>
<dbReference type="InterPro" id="IPR040390">
    <property type="entry name" value="TIFY/JAZ"/>
</dbReference>
<protein>
    <recommendedName>
        <fullName evidence="2">Protein TIFY</fullName>
    </recommendedName>
    <alternativeName>
        <fullName evidence="2">Jasmonate ZIM domain-containing protein</fullName>
    </alternativeName>
</protein>
<comment type="subcellular location">
    <subcellularLocation>
        <location evidence="2">Nucleus</location>
    </subcellularLocation>
</comment>
<comment type="function">
    <text evidence="2">Repressor of jasmonate responses.</text>
</comment>
<dbReference type="EMBL" id="JAIWQS010000006">
    <property type="protein sequence ID" value="KAJ8761923.1"/>
    <property type="molecule type" value="Genomic_DNA"/>
</dbReference>
<evidence type="ECO:0000256" key="3">
    <source>
        <dbReference type="SAM" id="MobiDB-lite"/>
    </source>
</evidence>
<dbReference type="InterPro" id="IPR018467">
    <property type="entry name" value="CCT_CS"/>
</dbReference>
<keyword evidence="2" id="KW-1184">Jasmonic acid signaling pathway</keyword>
<evidence type="ECO:0000313" key="6">
    <source>
        <dbReference type="Proteomes" id="UP001159364"/>
    </source>
</evidence>
<dbReference type="GO" id="GO:2000022">
    <property type="term" value="P:regulation of jasmonic acid mediated signaling pathway"/>
    <property type="evidence" value="ECO:0007669"/>
    <property type="project" value="UniProtKB-UniRule"/>
</dbReference>
<name>A0AAV8T5R6_9ROSI</name>
<proteinExistence type="inferred from homology"/>
<comment type="domain">
    <text evidence="2">The jas domain is required for interaction with COI1.</text>
</comment>
<dbReference type="InterPro" id="IPR010399">
    <property type="entry name" value="Tify_dom"/>
</dbReference>
<dbReference type="PROSITE" id="PS51320">
    <property type="entry name" value="TIFY"/>
    <property type="match status" value="1"/>
</dbReference>
<feature type="compositionally biased region" description="Low complexity" evidence="3">
    <location>
        <begin position="77"/>
        <end position="94"/>
    </location>
</feature>
<comment type="similarity">
    <text evidence="1 2">Belongs to the TIFY/JAZ family.</text>
</comment>
<sequence length="135" mass="15412">MRNVSCNLELRLVSPVGCDDDHRKQEHSDESSPQEQQQQQLTIFYNGSVCVSDVTELQARSILMLASRDMEDKVRISSVPTTPSPTISSPLHTPGLSMKRSLQRFLQKRNDRIQSTSPYNSLRYNQRGRFRGLTC</sequence>
<dbReference type="AlphaFoldDB" id="A0AAV8T5R6"/>
<dbReference type="PANTHER" id="PTHR33077:SF17">
    <property type="entry name" value="PROTEIN TIFY 5B"/>
    <property type="match status" value="1"/>
</dbReference>
<evidence type="ECO:0000256" key="1">
    <source>
        <dbReference type="ARBA" id="ARBA00008614"/>
    </source>
</evidence>
<organism evidence="5 6">
    <name type="scientific">Erythroxylum novogranatense</name>
    <dbReference type="NCBI Taxonomy" id="1862640"/>
    <lineage>
        <taxon>Eukaryota</taxon>
        <taxon>Viridiplantae</taxon>
        <taxon>Streptophyta</taxon>
        <taxon>Embryophyta</taxon>
        <taxon>Tracheophyta</taxon>
        <taxon>Spermatophyta</taxon>
        <taxon>Magnoliopsida</taxon>
        <taxon>eudicotyledons</taxon>
        <taxon>Gunneridae</taxon>
        <taxon>Pentapetalae</taxon>
        <taxon>rosids</taxon>
        <taxon>fabids</taxon>
        <taxon>Malpighiales</taxon>
        <taxon>Erythroxylaceae</taxon>
        <taxon>Erythroxylum</taxon>
    </lineage>
</organism>